<keyword evidence="4 8" id="KW-0808">Transferase</keyword>
<dbReference type="GO" id="GO:0016301">
    <property type="term" value="F:kinase activity"/>
    <property type="evidence" value="ECO:0007669"/>
    <property type="project" value="UniProtKB-KW"/>
</dbReference>
<dbReference type="PATRIC" id="fig|1227363.6.peg.201"/>
<dbReference type="Pfam" id="PF02302">
    <property type="entry name" value="PTS_IIB"/>
    <property type="match status" value="1"/>
</dbReference>
<evidence type="ECO:0000313" key="8">
    <source>
        <dbReference type="EMBL" id="EKW99676.1"/>
    </source>
</evidence>
<dbReference type="EC" id="2.7.1.69" evidence="8"/>
<dbReference type="GO" id="GO:0090563">
    <property type="term" value="F:protein-phosphocysteine-sugar phosphotransferase activity"/>
    <property type="evidence" value="ECO:0007669"/>
    <property type="project" value="TreeGrafter"/>
</dbReference>
<dbReference type="EMBL" id="ANAG01000003">
    <property type="protein sequence ID" value="EKW99676.1"/>
    <property type="molecule type" value="Genomic_DNA"/>
</dbReference>
<dbReference type="SUPFAM" id="SSF52794">
    <property type="entry name" value="PTS system IIB component-like"/>
    <property type="match status" value="1"/>
</dbReference>
<keyword evidence="3" id="KW-0762">Sugar transport</keyword>
<dbReference type="GO" id="GO:0009401">
    <property type="term" value="P:phosphoenolpyruvate-dependent sugar phosphotransferase system"/>
    <property type="evidence" value="ECO:0007669"/>
    <property type="project" value="UniProtKB-KW"/>
</dbReference>
<keyword evidence="6" id="KW-0418">Kinase</keyword>
<evidence type="ECO:0000256" key="5">
    <source>
        <dbReference type="ARBA" id="ARBA00022683"/>
    </source>
</evidence>
<sequence>MKIVGITSCPSGVAHTYMAAESLEQAAKDNGIEVKVETQGSSGPENVLTADDIKDADYVILTNDVEIQGTERFKGKKVIQLKAQQIIAKSDALMKKLLKM</sequence>
<dbReference type="Proteomes" id="UP000011912">
    <property type="component" value="Unassembled WGS sequence"/>
</dbReference>
<dbReference type="InterPro" id="IPR013011">
    <property type="entry name" value="PTS_EIIB_2"/>
</dbReference>
<accession>M5J5J4</accession>
<keyword evidence="5" id="KW-0598">Phosphotransferase system</keyword>
<feature type="domain" description="PTS EIIB type-2" evidence="7">
    <location>
        <begin position="1"/>
        <end position="99"/>
    </location>
</feature>
<dbReference type="CDD" id="cd05569">
    <property type="entry name" value="PTS_IIB_fructose"/>
    <property type="match status" value="1"/>
</dbReference>
<dbReference type="PANTHER" id="PTHR30505">
    <property type="entry name" value="FRUCTOSE-LIKE PERMEASE"/>
    <property type="match status" value="1"/>
</dbReference>
<dbReference type="Gene3D" id="3.40.50.2300">
    <property type="match status" value="1"/>
</dbReference>
<dbReference type="FunFam" id="3.40.50.2300:FF:000014">
    <property type="entry name" value="PTS system fructose-like transporter subunit IIB"/>
    <property type="match status" value="1"/>
</dbReference>
<organism evidence="8 9">
    <name type="scientific">Ligilactobacillus saerimneri 30a</name>
    <dbReference type="NCBI Taxonomy" id="1227363"/>
    <lineage>
        <taxon>Bacteria</taxon>
        <taxon>Bacillati</taxon>
        <taxon>Bacillota</taxon>
        <taxon>Bacilli</taxon>
        <taxon>Lactobacillales</taxon>
        <taxon>Lactobacillaceae</taxon>
        <taxon>Ligilactobacillus</taxon>
    </lineage>
</organism>
<protein>
    <submittedName>
        <fullName evidence="8">PTS system fructose-like transporter subunit EIIB</fullName>
        <ecNumber evidence="8">2.7.1.69</ecNumber>
    </submittedName>
</protein>
<dbReference type="NCBIfam" id="NF007783">
    <property type="entry name" value="PRK10474.1"/>
    <property type="match status" value="1"/>
</dbReference>
<dbReference type="PROSITE" id="PS51099">
    <property type="entry name" value="PTS_EIIB_TYPE_2"/>
    <property type="match status" value="1"/>
</dbReference>
<comment type="caution">
    <text evidence="8">The sequence shown here is derived from an EMBL/GenBank/DDBJ whole genome shotgun (WGS) entry which is preliminary data.</text>
</comment>
<evidence type="ECO:0000256" key="2">
    <source>
        <dbReference type="ARBA" id="ARBA00022553"/>
    </source>
</evidence>
<reference evidence="8 9" key="1">
    <citation type="journal article" date="2013" name="Genome Announc.">
        <title>Genome Sequence of Lactobacillus saerimneri 30a (Formerly Lactobacillus sp. Strain 30a), a Reference Lactic Acid Bacterium Strain Producing Biogenic Amines.</title>
        <authorList>
            <person name="Romano A."/>
            <person name="Trip H."/>
            <person name="Campbell-Sills H."/>
            <person name="Bouchez O."/>
            <person name="Sherman D."/>
            <person name="Lolkema J.S."/>
            <person name="Lucas P.M."/>
        </authorList>
    </citation>
    <scope>NUCLEOTIDE SEQUENCE [LARGE SCALE GENOMIC DNA]</scope>
    <source>
        <strain evidence="8 9">30a</strain>
    </source>
</reference>
<evidence type="ECO:0000256" key="4">
    <source>
        <dbReference type="ARBA" id="ARBA00022679"/>
    </source>
</evidence>
<evidence type="ECO:0000313" key="9">
    <source>
        <dbReference type="Proteomes" id="UP000011912"/>
    </source>
</evidence>
<dbReference type="InterPro" id="IPR050864">
    <property type="entry name" value="Bacterial_PTS_Sugar_Transport"/>
</dbReference>
<proteinExistence type="predicted"/>
<keyword evidence="2" id="KW-0597">Phosphoprotein</keyword>
<evidence type="ECO:0000256" key="6">
    <source>
        <dbReference type="ARBA" id="ARBA00022777"/>
    </source>
</evidence>
<dbReference type="InterPro" id="IPR003353">
    <property type="entry name" value="PTS_IIB_fruc"/>
</dbReference>
<dbReference type="PANTHER" id="PTHR30505:SF0">
    <property type="entry name" value="FRUCTOSE-LIKE PTS SYSTEM EIIBC COMPONENT-RELATED"/>
    <property type="match status" value="1"/>
</dbReference>
<dbReference type="NCBIfam" id="TIGR00829">
    <property type="entry name" value="FRU"/>
    <property type="match status" value="1"/>
</dbReference>
<dbReference type="RefSeq" id="WP_009551319.1">
    <property type="nucleotide sequence ID" value="NZ_ANAG01000003.1"/>
</dbReference>
<dbReference type="InterPro" id="IPR003501">
    <property type="entry name" value="PTS_EIIB_2/3"/>
</dbReference>
<gene>
    <name evidence="8" type="ORF">D271_01038</name>
</gene>
<evidence type="ECO:0000259" key="7">
    <source>
        <dbReference type="PROSITE" id="PS51099"/>
    </source>
</evidence>
<evidence type="ECO:0000256" key="1">
    <source>
        <dbReference type="ARBA" id="ARBA00022448"/>
    </source>
</evidence>
<keyword evidence="9" id="KW-1185">Reference proteome</keyword>
<evidence type="ECO:0000256" key="3">
    <source>
        <dbReference type="ARBA" id="ARBA00022597"/>
    </source>
</evidence>
<dbReference type="AlphaFoldDB" id="M5J5J4"/>
<keyword evidence="1" id="KW-0813">Transport</keyword>
<name>M5J5J4_9LACO</name>
<dbReference type="InterPro" id="IPR036095">
    <property type="entry name" value="PTS_EIIB-like_sf"/>
</dbReference>
<dbReference type="GO" id="GO:0005886">
    <property type="term" value="C:plasma membrane"/>
    <property type="evidence" value="ECO:0007669"/>
    <property type="project" value="TreeGrafter"/>
</dbReference>
<dbReference type="GO" id="GO:0022877">
    <property type="term" value="F:protein-N(PI)-phosphohistidine-fructose phosphotransferase system transporter activity"/>
    <property type="evidence" value="ECO:0007669"/>
    <property type="project" value="InterPro"/>
</dbReference>
<dbReference type="STRING" id="1227363.D271_01038"/>